<dbReference type="InterPro" id="IPR029044">
    <property type="entry name" value="Nucleotide-diphossugar_trans"/>
</dbReference>
<dbReference type="Proteomes" id="UP001515480">
    <property type="component" value="Unassembled WGS sequence"/>
</dbReference>
<gene>
    <name evidence="1" type="ORF">AB1Y20_023253</name>
</gene>
<evidence type="ECO:0000313" key="2">
    <source>
        <dbReference type="Proteomes" id="UP001515480"/>
    </source>
</evidence>
<organism evidence="1 2">
    <name type="scientific">Prymnesium parvum</name>
    <name type="common">Toxic golden alga</name>
    <dbReference type="NCBI Taxonomy" id="97485"/>
    <lineage>
        <taxon>Eukaryota</taxon>
        <taxon>Haptista</taxon>
        <taxon>Haptophyta</taxon>
        <taxon>Prymnesiophyceae</taxon>
        <taxon>Prymnesiales</taxon>
        <taxon>Prymnesiaceae</taxon>
        <taxon>Prymnesium</taxon>
    </lineage>
</organism>
<sequence>MWLLFAPLAASPPRELTLQPARPLEEHAVLFVVDHEPSFQRRCLSSVRDLREAGQYTGPVVIVSDGHSPELRRESEALNARLLNVSTVLPADLYPVATPTPCGLLPRKRRDGASGYHLKALISMSPFWSERYRTLLFLDCGMKISAPVEPFFAIDRAGKLVAHSNRDPNGLARNLLDTELKQECSPTAYTQLLNRYGTQELAVDYFMSTLMLYDTELLRDGQALREVARLYREAGPFIDGDQSVLSLYWVVNRSAWLALPSLLPGRGQQCYFDYVPFPALGCSSYVAYKHEYKCVDCVPDCNGCGSDFDPHMRL</sequence>
<protein>
    <recommendedName>
        <fullName evidence="3">Hexosyltransferase</fullName>
    </recommendedName>
</protein>
<proteinExistence type="predicted"/>
<dbReference type="Gene3D" id="3.90.550.10">
    <property type="entry name" value="Spore Coat Polysaccharide Biosynthesis Protein SpsA, Chain A"/>
    <property type="match status" value="1"/>
</dbReference>
<dbReference type="SUPFAM" id="SSF53448">
    <property type="entry name" value="Nucleotide-diphospho-sugar transferases"/>
    <property type="match status" value="1"/>
</dbReference>
<evidence type="ECO:0008006" key="3">
    <source>
        <dbReference type="Google" id="ProtNLM"/>
    </source>
</evidence>
<dbReference type="AlphaFoldDB" id="A0AB34JFU7"/>
<name>A0AB34JFU7_PRYPA</name>
<evidence type="ECO:0000313" key="1">
    <source>
        <dbReference type="EMBL" id="KAL1519745.1"/>
    </source>
</evidence>
<comment type="caution">
    <text evidence="1">The sequence shown here is derived from an EMBL/GenBank/DDBJ whole genome shotgun (WGS) entry which is preliminary data.</text>
</comment>
<reference evidence="1 2" key="1">
    <citation type="journal article" date="2024" name="Science">
        <title>Giant polyketide synthase enzymes in the biosynthesis of giant marine polyether toxins.</title>
        <authorList>
            <person name="Fallon T.R."/>
            <person name="Shende V.V."/>
            <person name="Wierzbicki I.H."/>
            <person name="Pendleton A.L."/>
            <person name="Watervoot N.F."/>
            <person name="Auber R.P."/>
            <person name="Gonzalez D.J."/>
            <person name="Wisecaver J.H."/>
            <person name="Moore B.S."/>
        </authorList>
    </citation>
    <scope>NUCLEOTIDE SEQUENCE [LARGE SCALE GENOMIC DNA]</scope>
    <source>
        <strain evidence="1 2">12B1</strain>
    </source>
</reference>
<dbReference type="EMBL" id="JBGBPQ010000009">
    <property type="protein sequence ID" value="KAL1519745.1"/>
    <property type="molecule type" value="Genomic_DNA"/>
</dbReference>
<accession>A0AB34JFU7</accession>
<keyword evidence="2" id="KW-1185">Reference proteome</keyword>